<dbReference type="Proteomes" id="UP000821845">
    <property type="component" value="Chromosome 1"/>
</dbReference>
<comment type="caution">
    <text evidence="1">The sequence shown here is derived from an EMBL/GenBank/DDBJ whole genome shotgun (WGS) entry which is preliminary data.</text>
</comment>
<proteinExistence type="predicted"/>
<gene>
    <name evidence="1" type="ORF">HPB50_007424</name>
</gene>
<accession>A0ACB7TFP9</accession>
<keyword evidence="2" id="KW-1185">Reference proteome</keyword>
<organism evidence="1 2">
    <name type="scientific">Hyalomma asiaticum</name>
    <name type="common">Tick</name>
    <dbReference type="NCBI Taxonomy" id="266040"/>
    <lineage>
        <taxon>Eukaryota</taxon>
        <taxon>Metazoa</taxon>
        <taxon>Ecdysozoa</taxon>
        <taxon>Arthropoda</taxon>
        <taxon>Chelicerata</taxon>
        <taxon>Arachnida</taxon>
        <taxon>Acari</taxon>
        <taxon>Parasitiformes</taxon>
        <taxon>Ixodida</taxon>
        <taxon>Ixodoidea</taxon>
        <taxon>Ixodidae</taxon>
        <taxon>Hyalomminae</taxon>
        <taxon>Hyalomma</taxon>
    </lineage>
</organism>
<evidence type="ECO:0000313" key="1">
    <source>
        <dbReference type="EMBL" id="KAH6945147.1"/>
    </source>
</evidence>
<reference evidence="1" key="1">
    <citation type="submission" date="2020-05" db="EMBL/GenBank/DDBJ databases">
        <title>Large-scale comparative analyses of tick genomes elucidate their genetic diversity and vector capacities.</title>
        <authorList>
            <person name="Jia N."/>
            <person name="Wang J."/>
            <person name="Shi W."/>
            <person name="Du L."/>
            <person name="Sun Y."/>
            <person name="Zhan W."/>
            <person name="Jiang J."/>
            <person name="Wang Q."/>
            <person name="Zhang B."/>
            <person name="Ji P."/>
            <person name="Sakyi L.B."/>
            <person name="Cui X."/>
            <person name="Yuan T."/>
            <person name="Jiang B."/>
            <person name="Yang W."/>
            <person name="Lam T.T.-Y."/>
            <person name="Chang Q."/>
            <person name="Ding S."/>
            <person name="Wang X."/>
            <person name="Zhu J."/>
            <person name="Ruan X."/>
            <person name="Zhao L."/>
            <person name="Wei J."/>
            <person name="Que T."/>
            <person name="Du C."/>
            <person name="Cheng J."/>
            <person name="Dai P."/>
            <person name="Han X."/>
            <person name="Huang E."/>
            <person name="Gao Y."/>
            <person name="Liu J."/>
            <person name="Shao H."/>
            <person name="Ye R."/>
            <person name="Li L."/>
            <person name="Wei W."/>
            <person name="Wang X."/>
            <person name="Wang C."/>
            <person name="Yang T."/>
            <person name="Huo Q."/>
            <person name="Li W."/>
            <person name="Guo W."/>
            <person name="Chen H."/>
            <person name="Zhou L."/>
            <person name="Ni X."/>
            <person name="Tian J."/>
            <person name="Zhou Y."/>
            <person name="Sheng Y."/>
            <person name="Liu T."/>
            <person name="Pan Y."/>
            <person name="Xia L."/>
            <person name="Li J."/>
            <person name="Zhao F."/>
            <person name="Cao W."/>
        </authorList>
    </citation>
    <scope>NUCLEOTIDE SEQUENCE</scope>
    <source>
        <strain evidence="1">Hyas-2018</strain>
    </source>
</reference>
<sequence>MGTNPSSRETLIVTFRETLCHAKLAGYTTHQQQTEGKGWSILTTTLVRKGLVAVQQETRVTDISHILIEIIPRNKKESSTYVLNVYSKPSKEGRTHNFDKLINSTIDIAGRNRLVVGGDFNAPHQQWGYPYSTRNGRDLVQVIEHADLMTLNELSSHTRIGVGLNRDTTPDLTLCKNIRHIKWENTFEDLGSDHRILNVSIGNAVLSPTQVHTKLVDWDKFRKNRNDKEQEPITNIEHWNQELLEDMEKATTDLELGGWEEDEQPRVHSRLAHLKQAKRSIQLRLQGQKHNRNLRRKITELNKQIEEHCARLCNQEWDEAADFKNGAITPKYLKWIPAHMGENEEEPDCPPNWNEKAHLAARELTIRGWEHPSLNSGERPIVQQNVH</sequence>
<protein>
    <submittedName>
        <fullName evidence="1">Uncharacterized protein</fullName>
    </submittedName>
</protein>
<evidence type="ECO:0000313" key="2">
    <source>
        <dbReference type="Proteomes" id="UP000821845"/>
    </source>
</evidence>
<dbReference type="EMBL" id="CM023481">
    <property type="protein sequence ID" value="KAH6945147.1"/>
    <property type="molecule type" value="Genomic_DNA"/>
</dbReference>
<name>A0ACB7TFP9_HYAAI</name>